<name>A0A381ZHV6_9ZZZZ</name>
<evidence type="ECO:0000313" key="1">
    <source>
        <dbReference type="EMBL" id="SVA88714.1"/>
    </source>
</evidence>
<dbReference type="EMBL" id="UINC01021345">
    <property type="protein sequence ID" value="SVA88714.1"/>
    <property type="molecule type" value="Genomic_DNA"/>
</dbReference>
<reference evidence="1" key="1">
    <citation type="submission" date="2018-05" db="EMBL/GenBank/DDBJ databases">
        <authorList>
            <person name="Lanie J.A."/>
            <person name="Ng W.-L."/>
            <person name="Kazmierczak K.M."/>
            <person name="Andrzejewski T.M."/>
            <person name="Davidsen T.M."/>
            <person name="Wayne K.J."/>
            <person name="Tettelin H."/>
            <person name="Glass J.I."/>
            <person name="Rusch D."/>
            <person name="Podicherti R."/>
            <person name="Tsui H.-C.T."/>
            <person name="Winkler M.E."/>
        </authorList>
    </citation>
    <scope>NUCLEOTIDE SEQUENCE</scope>
</reference>
<accession>A0A381ZHV6</accession>
<dbReference type="AlphaFoldDB" id="A0A381ZHV6"/>
<proteinExistence type="predicted"/>
<sequence length="206" mass="23679">MSLSKKDYNMCLYNSLAPKAGDSPKNIKENIAEGERKKIGKLGDTNDLNNFIQIYPFDVIVISRGSDNKPDFSKILDFHKTTGQAKDTIVIMYSKKHFSPVNMISDTMMEVLAIMAKDFHNQQLRTHFPDNAYELEMEQAMENSMGNYYDNYESEMEQAMENSMKIQSKPKEDTSLDSVLATSLFEHEQFIQNQFWDDVALAQSLQ</sequence>
<organism evidence="1">
    <name type="scientific">marine metagenome</name>
    <dbReference type="NCBI Taxonomy" id="408172"/>
    <lineage>
        <taxon>unclassified sequences</taxon>
        <taxon>metagenomes</taxon>
        <taxon>ecological metagenomes</taxon>
    </lineage>
</organism>
<protein>
    <submittedName>
        <fullName evidence="1">Uncharacterized protein</fullName>
    </submittedName>
</protein>
<gene>
    <name evidence="1" type="ORF">METZ01_LOCUS141568</name>
</gene>